<evidence type="ECO:0008006" key="5">
    <source>
        <dbReference type="Google" id="ProtNLM"/>
    </source>
</evidence>
<reference evidence="4" key="1">
    <citation type="journal article" date="2018" name="Nat. Plants">
        <title>Whole-genome landscape of Medicago truncatula symbiotic genes.</title>
        <authorList>
            <person name="Pecrix Y."/>
            <person name="Staton S.E."/>
            <person name="Sallet E."/>
            <person name="Lelandais-Briere C."/>
            <person name="Moreau S."/>
            <person name="Carrere S."/>
            <person name="Blein T."/>
            <person name="Jardinaud M.F."/>
            <person name="Latrasse D."/>
            <person name="Zouine M."/>
            <person name="Zahm M."/>
            <person name="Kreplak J."/>
            <person name="Mayjonade B."/>
            <person name="Satge C."/>
            <person name="Perez M."/>
            <person name="Cauet S."/>
            <person name="Marande W."/>
            <person name="Chantry-Darmon C."/>
            <person name="Lopez-Roques C."/>
            <person name="Bouchez O."/>
            <person name="Berard A."/>
            <person name="Debelle F."/>
            <person name="Munos S."/>
            <person name="Bendahmane A."/>
            <person name="Berges H."/>
            <person name="Niebel A."/>
            <person name="Buitink J."/>
            <person name="Frugier F."/>
            <person name="Benhamed M."/>
            <person name="Crespi M."/>
            <person name="Gouzy J."/>
            <person name="Gamas P."/>
        </authorList>
    </citation>
    <scope>NUCLEOTIDE SEQUENCE [LARGE SCALE GENOMIC DNA]</scope>
    <source>
        <strain evidence="4">cv. Jemalong A17</strain>
    </source>
</reference>
<feature type="chain" id="PRO_5017485138" description="Transmembrane protein" evidence="2">
    <location>
        <begin position="25"/>
        <end position="101"/>
    </location>
</feature>
<protein>
    <recommendedName>
        <fullName evidence="5">Transmembrane protein</fullName>
    </recommendedName>
</protein>
<evidence type="ECO:0000256" key="2">
    <source>
        <dbReference type="SAM" id="SignalP"/>
    </source>
</evidence>
<dbReference type="Gramene" id="rna15883">
    <property type="protein sequence ID" value="RHN67674.1"/>
    <property type="gene ID" value="gene15883"/>
</dbReference>
<dbReference type="EMBL" id="PSQE01000003">
    <property type="protein sequence ID" value="RHN67674.1"/>
    <property type="molecule type" value="Genomic_DNA"/>
</dbReference>
<name>A0A396ITH8_MEDTR</name>
<evidence type="ECO:0000313" key="3">
    <source>
        <dbReference type="EMBL" id="RHN67674.1"/>
    </source>
</evidence>
<feature type="signal peptide" evidence="2">
    <location>
        <begin position="1"/>
        <end position="24"/>
    </location>
</feature>
<proteinExistence type="predicted"/>
<accession>A0A396ITH8</accession>
<organism evidence="3 4">
    <name type="scientific">Medicago truncatula</name>
    <name type="common">Barrel medic</name>
    <name type="synonym">Medicago tribuloides</name>
    <dbReference type="NCBI Taxonomy" id="3880"/>
    <lineage>
        <taxon>Eukaryota</taxon>
        <taxon>Viridiplantae</taxon>
        <taxon>Streptophyta</taxon>
        <taxon>Embryophyta</taxon>
        <taxon>Tracheophyta</taxon>
        <taxon>Spermatophyta</taxon>
        <taxon>Magnoliopsida</taxon>
        <taxon>eudicotyledons</taxon>
        <taxon>Gunneridae</taxon>
        <taxon>Pentapetalae</taxon>
        <taxon>rosids</taxon>
        <taxon>fabids</taxon>
        <taxon>Fabales</taxon>
        <taxon>Fabaceae</taxon>
        <taxon>Papilionoideae</taxon>
        <taxon>50 kb inversion clade</taxon>
        <taxon>NPAAA clade</taxon>
        <taxon>Hologalegina</taxon>
        <taxon>IRL clade</taxon>
        <taxon>Trifolieae</taxon>
        <taxon>Medicago</taxon>
    </lineage>
</organism>
<dbReference type="Proteomes" id="UP000265566">
    <property type="component" value="Chromosome 3"/>
</dbReference>
<evidence type="ECO:0000256" key="1">
    <source>
        <dbReference type="SAM" id="MobiDB-lite"/>
    </source>
</evidence>
<feature type="region of interest" description="Disordered" evidence="1">
    <location>
        <begin position="30"/>
        <end position="101"/>
    </location>
</feature>
<keyword evidence="2" id="KW-0732">Signal</keyword>
<gene>
    <name evidence="3" type="ORF">MtrunA17_Chr3g0105211</name>
</gene>
<evidence type="ECO:0000313" key="4">
    <source>
        <dbReference type="Proteomes" id="UP000265566"/>
    </source>
</evidence>
<comment type="caution">
    <text evidence="3">The sequence shown here is derived from an EMBL/GenBank/DDBJ whole genome shotgun (WGS) entry which is preliminary data.</text>
</comment>
<sequence length="101" mass="11339">MAFEARSGLYFSFFFLFLLCSARARDPTLFSRNQNSQYEIDDYGPPRSNPGHDPRKPPPTPVYNEENYEGIGAKPKHDPHSATTLMSEGTVLEPSKLSSIT</sequence>
<dbReference type="AlphaFoldDB" id="A0A396ITH8"/>